<dbReference type="CDD" id="cd00075">
    <property type="entry name" value="HATPase"/>
    <property type="match status" value="1"/>
</dbReference>
<reference evidence="15 16" key="1">
    <citation type="submission" date="2015-01" db="EMBL/GenBank/DDBJ databases">
        <authorList>
            <person name="Aslett A.Martin."/>
            <person name="De Silva Nishadi"/>
        </authorList>
    </citation>
    <scope>NUCLEOTIDE SEQUENCE [LARGE SCALE GENOMIC DNA]</scope>
    <source>
        <strain evidence="15 16">R28058</strain>
    </source>
</reference>
<protein>
    <recommendedName>
        <fullName evidence="3">histidine kinase</fullName>
        <ecNumber evidence="3">2.7.13.3</ecNumber>
    </recommendedName>
</protein>
<evidence type="ECO:0000256" key="5">
    <source>
        <dbReference type="ARBA" id="ARBA00022553"/>
    </source>
</evidence>
<dbReference type="Gene3D" id="1.10.287.130">
    <property type="match status" value="1"/>
</dbReference>
<dbReference type="PRINTS" id="PR01780">
    <property type="entry name" value="LANTIREGPROT"/>
</dbReference>
<dbReference type="GO" id="GO:0005886">
    <property type="term" value="C:plasma membrane"/>
    <property type="evidence" value="ECO:0007669"/>
    <property type="project" value="UniProtKB-SubCell"/>
</dbReference>
<dbReference type="SUPFAM" id="SSF55874">
    <property type="entry name" value="ATPase domain of HSP90 chaperone/DNA topoisomerase II/histidine kinase"/>
    <property type="match status" value="1"/>
</dbReference>
<dbReference type="Pfam" id="PF00512">
    <property type="entry name" value="HisKA"/>
    <property type="match status" value="1"/>
</dbReference>
<dbReference type="RefSeq" id="WP_055341759.1">
    <property type="nucleotide sequence ID" value="NZ_CDNI01000003.1"/>
</dbReference>
<evidence type="ECO:0000256" key="4">
    <source>
        <dbReference type="ARBA" id="ARBA00022475"/>
    </source>
</evidence>
<evidence type="ECO:0000313" key="16">
    <source>
        <dbReference type="Proteomes" id="UP000049127"/>
    </source>
</evidence>
<evidence type="ECO:0000313" key="15">
    <source>
        <dbReference type="EMBL" id="CEQ03428.1"/>
    </source>
</evidence>
<evidence type="ECO:0000256" key="7">
    <source>
        <dbReference type="ARBA" id="ARBA00022692"/>
    </source>
</evidence>
<keyword evidence="13" id="KW-0472">Membrane</keyword>
<dbReference type="InterPro" id="IPR036890">
    <property type="entry name" value="HATPase_C_sf"/>
</dbReference>
<evidence type="ECO:0000256" key="2">
    <source>
        <dbReference type="ARBA" id="ARBA00004651"/>
    </source>
</evidence>
<dbReference type="AlphaFoldDB" id="A0A0C7G4U4"/>
<keyword evidence="4" id="KW-1003">Cell membrane</keyword>
<dbReference type="InterPro" id="IPR003594">
    <property type="entry name" value="HATPase_dom"/>
</dbReference>
<keyword evidence="11" id="KW-1133">Transmembrane helix</keyword>
<evidence type="ECO:0000259" key="14">
    <source>
        <dbReference type="PROSITE" id="PS50109"/>
    </source>
</evidence>
<comment type="catalytic activity">
    <reaction evidence="1">
        <text>ATP + protein L-histidine = ADP + protein N-phospho-L-histidine.</text>
        <dbReference type="EC" id="2.7.13.3"/>
    </reaction>
</comment>
<evidence type="ECO:0000256" key="8">
    <source>
        <dbReference type="ARBA" id="ARBA00022741"/>
    </source>
</evidence>
<dbReference type="InterPro" id="IPR050398">
    <property type="entry name" value="HssS/ArlS-like"/>
</dbReference>
<keyword evidence="7" id="KW-0812">Transmembrane</keyword>
<keyword evidence="5" id="KW-0597">Phosphoprotein</keyword>
<evidence type="ECO:0000256" key="13">
    <source>
        <dbReference type="ARBA" id="ARBA00023136"/>
    </source>
</evidence>
<evidence type="ECO:0000256" key="11">
    <source>
        <dbReference type="ARBA" id="ARBA00022989"/>
    </source>
</evidence>
<accession>A0A0C7G4U4</accession>
<dbReference type="PROSITE" id="PS50109">
    <property type="entry name" value="HIS_KIN"/>
    <property type="match status" value="1"/>
</dbReference>
<keyword evidence="6 15" id="KW-0808">Transferase</keyword>
<dbReference type="Gene3D" id="3.30.565.10">
    <property type="entry name" value="Histidine kinase-like ATPase, C-terminal domain"/>
    <property type="match status" value="1"/>
</dbReference>
<keyword evidence="10" id="KW-0067">ATP-binding</keyword>
<organism evidence="15 16">
    <name type="scientific">Paraclostridium sordellii</name>
    <name type="common">Clostridium sordellii</name>
    <dbReference type="NCBI Taxonomy" id="1505"/>
    <lineage>
        <taxon>Bacteria</taxon>
        <taxon>Bacillati</taxon>
        <taxon>Bacillota</taxon>
        <taxon>Clostridia</taxon>
        <taxon>Peptostreptococcales</taxon>
        <taxon>Peptostreptococcaceae</taxon>
        <taxon>Paraclostridium</taxon>
    </lineage>
</organism>
<evidence type="ECO:0000256" key="12">
    <source>
        <dbReference type="ARBA" id="ARBA00023012"/>
    </source>
</evidence>
<dbReference type="InterPro" id="IPR008358">
    <property type="entry name" value="Sig_transdc_His_kin/Pase_MprB"/>
</dbReference>
<dbReference type="GO" id="GO:0000155">
    <property type="term" value="F:phosphorelay sensor kinase activity"/>
    <property type="evidence" value="ECO:0007669"/>
    <property type="project" value="InterPro"/>
</dbReference>
<feature type="domain" description="Histidine kinase" evidence="14">
    <location>
        <begin position="80"/>
        <end position="291"/>
    </location>
</feature>
<dbReference type="EC" id="2.7.13.3" evidence="3"/>
<dbReference type="Pfam" id="PF02518">
    <property type="entry name" value="HATPase_c"/>
    <property type="match status" value="1"/>
</dbReference>
<dbReference type="SMART" id="SM00388">
    <property type="entry name" value="HisKA"/>
    <property type="match status" value="1"/>
</dbReference>
<keyword evidence="8" id="KW-0547">Nucleotide-binding</keyword>
<dbReference type="CDD" id="cd00082">
    <property type="entry name" value="HisKA"/>
    <property type="match status" value="1"/>
</dbReference>
<evidence type="ECO:0000256" key="3">
    <source>
        <dbReference type="ARBA" id="ARBA00012438"/>
    </source>
</evidence>
<dbReference type="EMBL" id="CEKZ01000003">
    <property type="protein sequence ID" value="CEQ03428.1"/>
    <property type="molecule type" value="Genomic_DNA"/>
</dbReference>
<evidence type="ECO:0000256" key="6">
    <source>
        <dbReference type="ARBA" id="ARBA00022679"/>
    </source>
</evidence>
<dbReference type="Proteomes" id="UP000049127">
    <property type="component" value="Unassembled WGS sequence"/>
</dbReference>
<dbReference type="GO" id="GO:0005524">
    <property type="term" value="F:ATP binding"/>
    <property type="evidence" value="ECO:0007669"/>
    <property type="project" value="UniProtKB-KW"/>
</dbReference>
<dbReference type="SMART" id="SM00387">
    <property type="entry name" value="HATPase_c"/>
    <property type="match status" value="1"/>
</dbReference>
<evidence type="ECO:0000256" key="10">
    <source>
        <dbReference type="ARBA" id="ARBA00022840"/>
    </source>
</evidence>
<evidence type="ECO:0000256" key="9">
    <source>
        <dbReference type="ARBA" id="ARBA00022777"/>
    </source>
</evidence>
<dbReference type="SUPFAM" id="SSF47384">
    <property type="entry name" value="Homodimeric domain of signal transducing histidine kinase"/>
    <property type="match status" value="1"/>
</dbReference>
<dbReference type="InterPro" id="IPR005467">
    <property type="entry name" value="His_kinase_dom"/>
</dbReference>
<keyword evidence="12" id="KW-0902">Two-component regulatory system</keyword>
<dbReference type="InterPro" id="IPR036097">
    <property type="entry name" value="HisK_dim/P_sf"/>
</dbReference>
<comment type="subcellular location">
    <subcellularLocation>
        <location evidence="2">Cell membrane</location>
        <topology evidence="2">Multi-pass membrane protein</topology>
    </subcellularLocation>
</comment>
<keyword evidence="9 15" id="KW-0418">Kinase</keyword>
<dbReference type="InterPro" id="IPR003661">
    <property type="entry name" value="HisK_dim/P_dom"/>
</dbReference>
<name>A0A0C7G4U4_PARSO</name>
<proteinExistence type="predicted"/>
<sequence length="297" mass="34687">MLEILIIIIMVYTLIRFISLKKQLRKIEKQVYNKERVNITLNDKDIEKLAATINNNMQEQKQVEIDIMNREERLKQNISDIAHDLRTPLASIRGYITLLDNCTEQEKKEYINIIERKSEELNLLINNFYEISLFDNSSLKIQTTSIDIVQVIMEIVISNYALIKNNEIEIDNRLPEKQIKIYGEELTCKRIIQNLISNSIKYSNGYISIQLDEFDNEVIFTIKNSVLELKESDLDHLFERFYTVDKSRNRSGSGLGLYIVKLLLKKIGGEVRDISLEEGILSISIMFKAFVELDKEL</sequence>
<dbReference type="PANTHER" id="PTHR45528">
    <property type="entry name" value="SENSOR HISTIDINE KINASE CPXA"/>
    <property type="match status" value="1"/>
</dbReference>
<dbReference type="PANTHER" id="PTHR45528:SF1">
    <property type="entry name" value="SENSOR HISTIDINE KINASE CPXA"/>
    <property type="match status" value="1"/>
</dbReference>
<gene>
    <name evidence="15" type="primary">yycG_2</name>
    <name evidence="15" type="ORF">R28058_11611</name>
</gene>
<evidence type="ECO:0000256" key="1">
    <source>
        <dbReference type="ARBA" id="ARBA00000085"/>
    </source>
</evidence>